<gene>
    <name evidence="1" type="ORF">ACFFFR_07650</name>
</gene>
<evidence type="ECO:0000313" key="1">
    <source>
        <dbReference type="EMBL" id="MFC0582254.1"/>
    </source>
</evidence>
<dbReference type="CDD" id="cd07067">
    <property type="entry name" value="HP_PGM_like"/>
    <property type="match status" value="1"/>
</dbReference>
<dbReference type="Proteomes" id="UP001589862">
    <property type="component" value="Unassembled WGS sequence"/>
</dbReference>
<protein>
    <submittedName>
        <fullName evidence="1">Histidine phosphatase family protein</fullName>
    </submittedName>
</protein>
<comment type="caution">
    <text evidence="1">The sequence shown here is derived from an EMBL/GenBank/DDBJ whole genome shotgun (WGS) entry which is preliminary data.</text>
</comment>
<reference evidence="1 2" key="1">
    <citation type="submission" date="2024-09" db="EMBL/GenBank/DDBJ databases">
        <authorList>
            <person name="Sun Q."/>
            <person name="Mori K."/>
        </authorList>
    </citation>
    <scope>NUCLEOTIDE SEQUENCE [LARGE SCALE GENOMIC DNA]</scope>
    <source>
        <strain evidence="1 2">NCAIM B.02604</strain>
    </source>
</reference>
<evidence type="ECO:0000313" key="2">
    <source>
        <dbReference type="Proteomes" id="UP001589862"/>
    </source>
</evidence>
<dbReference type="PANTHER" id="PTHR47623:SF1">
    <property type="entry name" value="OS09G0287300 PROTEIN"/>
    <property type="match status" value="1"/>
</dbReference>
<accession>A0ABV6PAV4</accession>
<dbReference type="Gene3D" id="3.40.50.1240">
    <property type="entry name" value="Phosphoglycerate mutase-like"/>
    <property type="match status" value="1"/>
</dbReference>
<name>A0ABV6PAV4_9MICC</name>
<keyword evidence="2" id="KW-1185">Reference proteome</keyword>
<dbReference type="SUPFAM" id="SSF53254">
    <property type="entry name" value="Phosphoglycerate mutase-like"/>
    <property type="match status" value="1"/>
</dbReference>
<organism evidence="1 2">
    <name type="scientific">Micrococcoides hystricis</name>
    <dbReference type="NCBI Taxonomy" id="1572761"/>
    <lineage>
        <taxon>Bacteria</taxon>
        <taxon>Bacillati</taxon>
        <taxon>Actinomycetota</taxon>
        <taxon>Actinomycetes</taxon>
        <taxon>Micrococcales</taxon>
        <taxon>Micrococcaceae</taxon>
        <taxon>Micrococcoides</taxon>
    </lineage>
</organism>
<sequence>MARTLILLRHGKSDWTQPVSDRDRPLAKRGRKQAPISGQWLAEQGLIPNFVVVSPAVRAQQTWERVEEPLMAAAQDEVRVQTEEWAYTFAGSDLMALLESIPDPVHTVMLVGHNPAFEELAETLTGDFVRIKTSGLVVLDFPDVGFTPGTGRLRYAGRPADELDEKESA</sequence>
<dbReference type="SMART" id="SM00855">
    <property type="entry name" value="PGAM"/>
    <property type="match status" value="1"/>
</dbReference>
<dbReference type="InterPro" id="IPR029033">
    <property type="entry name" value="His_PPase_superfam"/>
</dbReference>
<dbReference type="EMBL" id="JBHLUB010000029">
    <property type="protein sequence ID" value="MFC0582254.1"/>
    <property type="molecule type" value="Genomic_DNA"/>
</dbReference>
<dbReference type="Pfam" id="PF00300">
    <property type="entry name" value="His_Phos_1"/>
    <property type="match status" value="1"/>
</dbReference>
<dbReference type="PANTHER" id="PTHR47623">
    <property type="entry name" value="OS09G0287300 PROTEIN"/>
    <property type="match status" value="1"/>
</dbReference>
<proteinExistence type="predicted"/>
<dbReference type="InterPro" id="IPR013078">
    <property type="entry name" value="His_Pase_superF_clade-1"/>
</dbReference>
<dbReference type="RefSeq" id="WP_377459274.1">
    <property type="nucleotide sequence ID" value="NZ_JBHLUB010000029.1"/>
</dbReference>